<evidence type="ECO:0000313" key="4">
    <source>
        <dbReference type="Proteomes" id="UP000320857"/>
    </source>
</evidence>
<organism evidence="3 4">
    <name type="scientific">Streptomyces alkaliterrae</name>
    <dbReference type="NCBI Taxonomy" id="2213162"/>
    <lineage>
        <taxon>Bacteria</taxon>
        <taxon>Bacillati</taxon>
        <taxon>Actinomycetota</taxon>
        <taxon>Actinomycetes</taxon>
        <taxon>Kitasatosporales</taxon>
        <taxon>Streptomycetaceae</taxon>
        <taxon>Streptomyces</taxon>
    </lineage>
</organism>
<reference evidence="3 4" key="1">
    <citation type="submission" date="2019-10" db="EMBL/GenBank/DDBJ databases">
        <title>Streptomyces sp. nov., a novel actinobacterium isolated from alkaline environment.</title>
        <authorList>
            <person name="Golinska P."/>
        </authorList>
    </citation>
    <scope>NUCLEOTIDE SEQUENCE [LARGE SCALE GENOMIC DNA]</scope>
    <source>
        <strain evidence="3 4">OF1</strain>
    </source>
</reference>
<protein>
    <submittedName>
        <fullName evidence="3">Phosphotransferase</fullName>
    </submittedName>
</protein>
<feature type="compositionally biased region" description="Basic and acidic residues" evidence="1">
    <location>
        <begin position="1"/>
        <end position="19"/>
    </location>
</feature>
<feature type="region of interest" description="Disordered" evidence="1">
    <location>
        <begin position="1"/>
        <end position="80"/>
    </location>
</feature>
<keyword evidence="4" id="KW-1185">Reference proteome</keyword>
<keyword evidence="3" id="KW-0808">Transferase</keyword>
<dbReference type="InterPro" id="IPR002575">
    <property type="entry name" value="Aminoglycoside_PTrfase"/>
</dbReference>
<dbReference type="Gene3D" id="3.90.1200.10">
    <property type="match status" value="1"/>
</dbReference>
<dbReference type="AlphaFoldDB" id="A0A5P0YWG1"/>
<dbReference type="GO" id="GO:0016740">
    <property type="term" value="F:transferase activity"/>
    <property type="evidence" value="ECO:0007669"/>
    <property type="project" value="UniProtKB-KW"/>
</dbReference>
<dbReference type="Proteomes" id="UP000320857">
    <property type="component" value="Unassembled WGS sequence"/>
</dbReference>
<dbReference type="EMBL" id="VJYK02000321">
    <property type="protein sequence ID" value="MQS04623.1"/>
    <property type="molecule type" value="Genomic_DNA"/>
</dbReference>
<evidence type="ECO:0000259" key="2">
    <source>
        <dbReference type="Pfam" id="PF01636"/>
    </source>
</evidence>
<accession>A0A5P0YWG1</accession>
<dbReference type="SUPFAM" id="SSF56112">
    <property type="entry name" value="Protein kinase-like (PK-like)"/>
    <property type="match status" value="1"/>
</dbReference>
<proteinExistence type="predicted"/>
<gene>
    <name evidence="3" type="ORF">FNX44_022670</name>
</gene>
<evidence type="ECO:0000313" key="3">
    <source>
        <dbReference type="EMBL" id="MQS04623.1"/>
    </source>
</evidence>
<name>A0A5P0YWG1_9ACTN</name>
<sequence length="272" mass="30433">MRPEVHPEVRRDALLETHADPYPGPYSDPRTDPRTATRPGPASGPYAAPELCPQGETCPGTATHPRAASPRTPGAPGACAGADPRHTLVVIDDLLARIRKRRRLDGFDLLAAHRLRERRELLRRYAHRRPAPGSAPTRGWVHGDFHPLNVLYAGTAPHEPLAIVDWDRLDVQPLAEEVVRAGVIFFLRPDGTLDLTKLGAYARAYRAATGAGPAELAAAVHRVWWERLNDFWMLRWRYHLRDHRTDAQFPAAAALVVWWTAEYPAVRDAFCE</sequence>
<feature type="domain" description="Aminoglycoside phosphotransferase" evidence="2">
    <location>
        <begin position="93"/>
        <end position="207"/>
    </location>
</feature>
<dbReference type="Pfam" id="PF01636">
    <property type="entry name" value="APH"/>
    <property type="match status" value="1"/>
</dbReference>
<comment type="caution">
    <text evidence="3">The sequence shown here is derived from an EMBL/GenBank/DDBJ whole genome shotgun (WGS) entry which is preliminary data.</text>
</comment>
<evidence type="ECO:0000256" key="1">
    <source>
        <dbReference type="SAM" id="MobiDB-lite"/>
    </source>
</evidence>
<dbReference type="InterPro" id="IPR011009">
    <property type="entry name" value="Kinase-like_dom_sf"/>
</dbReference>